<dbReference type="PANTHER" id="PTHR43690:SF18">
    <property type="entry name" value="INSULIN-DEGRADING ENZYME-RELATED"/>
    <property type="match status" value="1"/>
</dbReference>
<dbReference type="InterPro" id="IPR050626">
    <property type="entry name" value="Peptidase_M16"/>
</dbReference>
<feature type="domain" description="Coenzyme PQQ synthesis protein F-like C-terminal lobe" evidence="2">
    <location>
        <begin position="119"/>
        <end position="219"/>
    </location>
</feature>
<evidence type="ECO:0000259" key="2">
    <source>
        <dbReference type="Pfam" id="PF22456"/>
    </source>
</evidence>
<dbReference type="InterPro" id="IPR054734">
    <property type="entry name" value="PqqF-like_C_4"/>
</dbReference>
<dbReference type="SUPFAM" id="SSF63411">
    <property type="entry name" value="LuxS/MPP-like metallohydrolase"/>
    <property type="match status" value="1"/>
</dbReference>
<dbReference type="GO" id="GO:0046872">
    <property type="term" value="F:metal ion binding"/>
    <property type="evidence" value="ECO:0007669"/>
    <property type="project" value="UniProtKB-KW"/>
</dbReference>
<evidence type="ECO:0000313" key="3">
    <source>
        <dbReference type="EMBL" id="CAE0417067.1"/>
    </source>
</evidence>
<protein>
    <recommendedName>
        <fullName evidence="2">Coenzyme PQQ synthesis protein F-like C-terminal lobe domain-containing protein</fullName>
    </recommendedName>
</protein>
<keyword evidence="1" id="KW-0479">Metal-binding</keyword>
<dbReference type="Gene3D" id="3.30.830.10">
    <property type="entry name" value="Metalloenzyme, LuxS/M16 peptidase-like"/>
    <property type="match status" value="1"/>
</dbReference>
<proteinExistence type="predicted"/>
<dbReference type="Pfam" id="PF22456">
    <property type="entry name" value="PqqF-like_C_4"/>
    <property type="match status" value="1"/>
</dbReference>
<dbReference type="EMBL" id="HBIM01018289">
    <property type="protein sequence ID" value="CAE0417067.1"/>
    <property type="molecule type" value="Transcribed_RNA"/>
</dbReference>
<dbReference type="InterPro" id="IPR011249">
    <property type="entry name" value="Metalloenz_LuxS/M16"/>
</dbReference>
<reference evidence="3" key="1">
    <citation type="submission" date="2021-01" db="EMBL/GenBank/DDBJ databases">
        <authorList>
            <person name="Corre E."/>
            <person name="Pelletier E."/>
            <person name="Niang G."/>
            <person name="Scheremetjew M."/>
            <person name="Finn R."/>
            <person name="Kale V."/>
            <person name="Holt S."/>
            <person name="Cochrane G."/>
            <person name="Meng A."/>
            <person name="Brown T."/>
            <person name="Cohen L."/>
        </authorList>
    </citation>
    <scope>NUCLEOTIDE SEQUENCE</scope>
    <source>
        <strain evidence="3">CCMP127</strain>
    </source>
</reference>
<dbReference type="AlphaFoldDB" id="A0A7S3LAE5"/>
<gene>
    <name evidence="3" type="ORF">ACOF00016_LOCUS14038</name>
</gene>
<sequence>MEECASFLEEGMLGKTRIEAMCMGNIDKAGATEVADLIRERFLKNGRHLAEVETPNFRSLRVPTAEEAVSIFGPFNRTIPLVHADLAESPSEENNAAEVIMQVGSEFDLGYEGLAIFDLICHMAYNSAYNQLRTNEQLGYIVSVFARKTVGNAWGMSVVVQGGVALPEEVEERIEAWLVKYRKELEAQKPSAIASEAQAVVAQLLEVETRLAQEVTRFWGEILNTEGLTRDLRTPCFDRLERLAESLDVDEEDEEAATALKAKVLEFFDNHLAASSQNRRVMSGRVYSQRNRERFEAVKGQPGVLSTFEDITHIKRFLSAYPTVPYWRVDNSTVTGAPR</sequence>
<name>A0A7S3LAE5_9STRA</name>
<evidence type="ECO:0000256" key="1">
    <source>
        <dbReference type="ARBA" id="ARBA00022723"/>
    </source>
</evidence>
<organism evidence="3">
    <name type="scientific">Amphora coffeiformis</name>
    <dbReference type="NCBI Taxonomy" id="265554"/>
    <lineage>
        <taxon>Eukaryota</taxon>
        <taxon>Sar</taxon>
        <taxon>Stramenopiles</taxon>
        <taxon>Ochrophyta</taxon>
        <taxon>Bacillariophyta</taxon>
        <taxon>Bacillariophyceae</taxon>
        <taxon>Bacillariophycidae</taxon>
        <taxon>Thalassiophysales</taxon>
        <taxon>Catenulaceae</taxon>
        <taxon>Amphora</taxon>
    </lineage>
</organism>
<accession>A0A7S3LAE5</accession>
<dbReference type="PANTHER" id="PTHR43690">
    <property type="entry name" value="NARDILYSIN"/>
    <property type="match status" value="1"/>
</dbReference>